<keyword evidence="3" id="KW-1185">Reference proteome</keyword>
<comment type="caution">
    <text evidence="2">The sequence shown here is derived from an EMBL/GenBank/DDBJ whole genome shotgun (WGS) entry which is preliminary data.</text>
</comment>
<organism evidence="2 3">
    <name type="scientific">Cohnella pontilimi</name>
    <dbReference type="NCBI Taxonomy" id="2564100"/>
    <lineage>
        <taxon>Bacteria</taxon>
        <taxon>Bacillati</taxon>
        <taxon>Bacillota</taxon>
        <taxon>Bacilli</taxon>
        <taxon>Bacillales</taxon>
        <taxon>Paenibacillaceae</taxon>
        <taxon>Cohnella</taxon>
    </lineage>
</organism>
<dbReference type="OrthoDB" id="9770698at2"/>
<dbReference type="Pfam" id="PF00701">
    <property type="entry name" value="DHDPS"/>
    <property type="match status" value="1"/>
</dbReference>
<dbReference type="AlphaFoldDB" id="A0A4U0FGR5"/>
<dbReference type="GO" id="GO:0008840">
    <property type="term" value="F:4-hydroxy-tetrahydrodipicolinate synthase activity"/>
    <property type="evidence" value="ECO:0007669"/>
    <property type="project" value="TreeGrafter"/>
</dbReference>
<dbReference type="Proteomes" id="UP000309673">
    <property type="component" value="Unassembled WGS sequence"/>
</dbReference>
<dbReference type="SMART" id="SM01130">
    <property type="entry name" value="DHDPS"/>
    <property type="match status" value="1"/>
</dbReference>
<dbReference type="InterPro" id="IPR002220">
    <property type="entry name" value="DapA-like"/>
</dbReference>
<accession>A0A4U0FGR5</accession>
<evidence type="ECO:0000256" key="1">
    <source>
        <dbReference type="ARBA" id="ARBA00023239"/>
    </source>
</evidence>
<dbReference type="PANTHER" id="PTHR12128">
    <property type="entry name" value="DIHYDRODIPICOLINATE SYNTHASE"/>
    <property type="match status" value="1"/>
</dbReference>
<evidence type="ECO:0000313" key="2">
    <source>
        <dbReference type="EMBL" id="TJY44135.1"/>
    </source>
</evidence>
<sequence>MGVGLGASRRCYLEQTYALPRTRGEVLVSETRKTLTSEQITALHDGLVIPAHPLALDENRKLDVRHQRALTRYYIASGAGGIAVGVHSTQFEIRDPGIRLFEPVLRLAAEEVDNAGLQKPFIRVAGVCGPTEQALEEAEIAAALGYDAVLLSMGGLTDWSETEILKRAQTIAEFMPVIGFYLQPSVGGRIFSFDFWRAFADIPNVVAIKIAPFNRYQTIDVVRAVCYSVRRDDIALYTGNDDNIVNDLLTTYRFIVEGVEVEKRIVGGLLGHWAVWTRKAVELLERIKQCRRNSLLDAEWLTLNAQITDSNAAIFDPVHQYAGCIPGIHEVLRRQGLLQGTWCLKAEETLSSGQAEEITRVCQDYPHLNDDEFVQSRLQEWLAET</sequence>
<gene>
    <name evidence="2" type="ORF">E5161_01690</name>
</gene>
<keyword evidence="1" id="KW-0456">Lyase</keyword>
<dbReference type="SUPFAM" id="SSF51569">
    <property type="entry name" value="Aldolase"/>
    <property type="match status" value="1"/>
</dbReference>
<reference evidence="2 3" key="1">
    <citation type="submission" date="2019-04" db="EMBL/GenBank/DDBJ databases">
        <title>Cohnella sp. nov., isolated from soil.</title>
        <authorList>
            <person name="Kim W."/>
        </authorList>
    </citation>
    <scope>NUCLEOTIDE SEQUENCE [LARGE SCALE GENOMIC DNA]</scope>
    <source>
        <strain evidence="2 3">CAU 1483</strain>
    </source>
</reference>
<protein>
    <submittedName>
        <fullName evidence="2">Dihydrodipicolinate synthase family protein</fullName>
    </submittedName>
</protein>
<dbReference type="PANTHER" id="PTHR12128:SF51">
    <property type="entry name" value="BLL4205 PROTEIN"/>
    <property type="match status" value="1"/>
</dbReference>
<proteinExistence type="predicted"/>
<dbReference type="InterPro" id="IPR013785">
    <property type="entry name" value="Aldolase_TIM"/>
</dbReference>
<evidence type="ECO:0000313" key="3">
    <source>
        <dbReference type="Proteomes" id="UP000309673"/>
    </source>
</evidence>
<name>A0A4U0FGR5_9BACL</name>
<dbReference type="Gene3D" id="3.20.20.70">
    <property type="entry name" value="Aldolase class I"/>
    <property type="match status" value="1"/>
</dbReference>
<dbReference type="EMBL" id="SUPK01000001">
    <property type="protein sequence ID" value="TJY44135.1"/>
    <property type="molecule type" value="Genomic_DNA"/>
</dbReference>